<proteinExistence type="predicted"/>
<name>A0A6J8BNS7_MYTCO</name>
<feature type="compositionally biased region" description="Basic and acidic residues" evidence="1">
    <location>
        <begin position="117"/>
        <end position="129"/>
    </location>
</feature>
<protein>
    <submittedName>
        <fullName evidence="2">Uncharacterized protein</fullName>
    </submittedName>
</protein>
<sequence>MIAYVPSTLLKRTDQKPWTCSMQNSIMTEIRTSGRRGIDSTEVRNKWRNTTRMANSLFSKRKTWGGHAPKPPSTAVERVVYLIKGHYQLQGELGIIEAKDEELLLAKQQEGAVINKEEFKTVTHQRDRTQASQSKPKTQQHDVKERPSVILIGTSNLKVSNRPNYPQNLPSGSLMLILLSKYKASLEV</sequence>
<gene>
    <name evidence="2" type="ORF">MCOR_20371</name>
</gene>
<evidence type="ECO:0000313" key="2">
    <source>
        <dbReference type="EMBL" id="CAC5384760.1"/>
    </source>
</evidence>
<evidence type="ECO:0000256" key="1">
    <source>
        <dbReference type="SAM" id="MobiDB-lite"/>
    </source>
</evidence>
<dbReference type="Proteomes" id="UP000507470">
    <property type="component" value="Unassembled WGS sequence"/>
</dbReference>
<dbReference type="AlphaFoldDB" id="A0A6J8BNS7"/>
<accession>A0A6J8BNS7</accession>
<keyword evidence="3" id="KW-1185">Reference proteome</keyword>
<dbReference type="EMBL" id="CACVKT020003644">
    <property type="protein sequence ID" value="CAC5384760.1"/>
    <property type="molecule type" value="Genomic_DNA"/>
</dbReference>
<reference evidence="2 3" key="1">
    <citation type="submission" date="2020-06" db="EMBL/GenBank/DDBJ databases">
        <authorList>
            <person name="Li R."/>
            <person name="Bekaert M."/>
        </authorList>
    </citation>
    <scope>NUCLEOTIDE SEQUENCE [LARGE SCALE GENOMIC DNA]</scope>
    <source>
        <strain evidence="3">wild</strain>
    </source>
</reference>
<feature type="region of interest" description="Disordered" evidence="1">
    <location>
        <begin position="117"/>
        <end position="146"/>
    </location>
</feature>
<evidence type="ECO:0000313" key="3">
    <source>
        <dbReference type="Proteomes" id="UP000507470"/>
    </source>
</evidence>
<organism evidence="2 3">
    <name type="scientific">Mytilus coruscus</name>
    <name type="common">Sea mussel</name>
    <dbReference type="NCBI Taxonomy" id="42192"/>
    <lineage>
        <taxon>Eukaryota</taxon>
        <taxon>Metazoa</taxon>
        <taxon>Spiralia</taxon>
        <taxon>Lophotrochozoa</taxon>
        <taxon>Mollusca</taxon>
        <taxon>Bivalvia</taxon>
        <taxon>Autobranchia</taxon>
        <taxon>Pteriomorphia</taxon>
        <taxon>Mytilida</taxon>
        <taxon>Mytiloidea</taxon>
        <taxon>Mytilidae</taxon>
        <taxon>Mytilinae</taxon>
        <taxon>Mytilus</taxon>
    </lineage>
</organism>